<dbReference type="EMBL" id="CH445325">
    <property type="protein sequence ID" value="EAT91694.1"/>
    <property type="molecule type" value="Genomic_DNA"/>
</dbReference>
<dbReference type="GeneID" id="5968216"/>
<feature type="compositionally biased region" description="Low complexity" evidence="1">
    <location>
        <begin position="25"/>
        <end position="35"/>
    </location>
</feature>
<evidence type="ECO:0000313" key="2">
    <source>
        <dbReference type="EMBL" id="EAT91694.1"/>
    </source>
</evidence>
<dbReference type="Proteomes" id="UP000001055">
    <property type="component" value="Unassembled WGS sequence"/>
</dbReference>
<name>Q0V715_PHANO</name>
<dbReference type="AlphaFoldDB" id="Q0V715"/>
<evidence type="ECO:0000256" key="1">
    <source>
        <dbReference type="SAM" id="MobiDB-lite"/>
    </source>
</evidence>
<dbReference type="KEGG" id="pno:SNOG_00199"/>
<reference evidence="3" key="1">
    <citation type="journal article" date="2007" name="Plant Cell">
        <title>Dothideomycete-plant interactions illuminated by genome sequencing and EST analysis of the wheat pathogen Stagonospora nodorum.</title>
        <authorList>
            <person name="Hane J.K."/>
            <person name="Lowe R.G."/>
            <person name="Solomon P.S."/>
            <person name="Tan K.C."/>
            <person name="Schoch C.L."/>
            <person name="Spatafora J.W."/>
            <person name="Crous P.W."/>
            <person name="Kodira C."/>
            <person name="Birren B.W."/>
            <person name="Galagan J.E."/>
            <person name="Torriani S.F."/>
            <person name="McDonald B.A."/>
            <person name="Oliver R.P."/>
        </authorList>
    </citation>
    <scope>NUCLEOTIDE SEQUENCE [LARGE SCALE GENOMIC DNA]</scope>
    <source>
        <strain evidence="3">SN15 / ATCC MYA-4574 / FGSC 10173</strain>
    </source>
</reference>
<evidence type="ECO:0000313" key="3">
    <source>
        <dbReference type="Proteomes" id="UP000001055"/>
    </source>
</evidence>
<accession>Q0V715</accession>
<sequence>MRHLPSRMDRRQNIAPSELQRRSSRVVLRSQSLSENEASSAEVPPRSTGIAIMRHIVLSLVSKPYMRCGVWLFGTVRDLGVKVPSGGLHRMGKREAIYIMPRKSRASAFQNIEHFDHVMARCYFDRLANNSCSRPKRLDGVSAHEITQIQVG</sequence>
<gene>
    <name evidence="2" type="ORF">SNOG_00199</name>
</gene>
<proteinExistence type="predicted"/>
<dbReference type="InParanoid" id="Q0V715"/>
<organism evidence="2 3">
    <name type="scientific">Phaeosphaeria nodorum (strain SN15 / ATCC MYA-4574 / FGSC 10173)</name>
    <name type="common">Glume blotch fungus</name>
    <name type="synonym">Parastagonospora nodorum</name>
    <dbReference type="NCBI Taxonomy" id="321614"/>
    <lineage>
        <taxon>Eukaryota</taxon>
        <taxon>Fungi</taxon>
        <taxon>Dikarya</taxon>
        <taxon>Ascomycota</taxon>
        <taxon>Pezizomycotina</taxon>
        <taxon>Dothideomycetes</taxon>
        <taxon>Pleosporomycetidae</taxon>
        <taxon>Pleosporales</taxon>
        <taxon>Pleosporineae</taxon>
        <taxon>Phaeosphaeriaceae</taxon>
        <taxon>Parastagonospora</taxon>
    </lineage>
</organism>
<dbReference type="RefSeq" id="XP_001790892.1">
    <property type="nucleotide sequence ID" value="XM_001790840.1"/>
</dbReference>
<feature type="compositionally biased region" description="Basic and acidic residues" evidence="1">
    <location>
        <begin position="1"/>
        <end position="12"/>
    </location>
</feature>
<feature type="region of interest" description="Disordered" evidence="1">
    <location>
        <begin position="1"/>
        <end position="44"/>
    </location>
</feature>
<protein>
    <submittedName>
        <fullName evidence="2">Uncharacterized protein</fullName>
    </submittedName>
</protein>